<evidence type="ECO:0000256" key="1">
    <source>
        <dbReference type="ARBA" id="ARBA00022884"/>
    </source>
</evidence>
<dbReference type="Proteomes" id="UP000054007">
    <property type="component" value="Unassembled WGS sequence"/>
</dbReference>
<dbReference type="GO" id="GO:0003723">
    <property type="term" value="F:RNA binding"/>
    <property type="evidence" value="ECO:0007669"/>
    <property type="project" value="UniProtKB-UniRule"/>
</dbReference>
<dbReference type="GO" id="GO:0006396">
    <property type="term" value="P:RNA processing"/>
    <property type="evidence" value="ECO:0007669"/>
    <property type="project" value="InterPro"/>
</dbReference>
<accession>A0A0D7BT86</accession>
<dbReference type="InterPro" id="IPR014720">
    <property type="entry name" value="dsRBD_dom"/>
</dbReference>
<gene>
    <name evidence="5" type="ORF">CYLTODRAFT_439765</name>
</gene>
<feature type="compositionally biased region" description="Pro residues" evidence="3">
    <location>
        <begin position="178"/>
        <end position="198"/>
    </location>
</feature>
<dbReference type="Gene3D" id="1.10.1520.10">
    <property type="entry name" value="Ribonuclease III domain"/>
    <property type="match status" value="1"/>
</dbReference>
<dbReference type="Gene3D" id="3.30.160.20">
    <property type="match status" value="1"/>
</dbReference>
<evidence type="ECO:0000313" key="5">
    <source>
        <dbReference type="EMBL" id="KIY73470.1"/>
    </source>
</evidence>
<protein>
    <recommendedName>
        <fullName evidence="4">DRBM domain-containing protein</fullName>
    </recommendedName>
</protein>
<dbReference type="EMBL" id="KN880435">
    <property type="protein sequence ID" value="KIY73470.1"/>
    <property type="molecule type" value="Genomic_DNA"/>
</dbReference>
<sequence>MTTPTLPPLPTVQGDYNIMLDILTDVTARNPDDDVSPEYGDPSRLEMLGKKAAEAAAFYHFFALGTSGHDGDQLPPEQLNERVVDSLRAEKIVQWMDGYGLKSRIACYPHNMRNNEEVVLRSFWIYVGALYIRNGHNVVQDWISRLIDPTHVPPHMAGGGVQNAPMHPSTFVREATGMPPPPQPMGQPPPPPPSPPPLTGTDKLITLQVVNQAAQQKGYVVTYPASSDGPPHNPTWHVRCALNGQEMGEGRARSQKVAKEEAARMAYKAMGWA</sequence>
<proteinExistence type="predicted"/>
<keyword evidence="6" id="KW-1185">Reference proteome</keyword>
<dbReference type="GO" id="GO:0004525">
    <property type="term" value="F:ribonuclease III activity"/>
    <property type="evidence" value="ECO:0007669"/>
    <property type="project" value="InterPro"/>
</dbReference>
<reference evidence="5 6" key="1">
    <citation type="journal article" date="2015" name="Fungal Genet. Biol.">
        <title>Evolution of novel wood decay mechanisms in Agaricales revealed by the genome sequences of Fistulina hepatica and Cylindrobasidium torrendii.</title>
        <authorList>
            <person name="Floudas D."/>
            <person name="Held B.W."/>
            <person name="Riley R."/>
            <person name="Nagy L.G."/>
            <person name="Koehler G."/>
            <person name="Ransdell A.S."/>
            <person name="Younus H."/>
            <person name="Chow J."/>
            <person name="Chiniquy J."/>
            <person name="Lipzen A."/>
            <person name="Tritt A."/>
            <person name="Sun H."/>
            <person name="Haridas S."/>
            <person name="LaButti K."/>
            <person name="Ohm R.A."/>
            <person name="Kues U."/>
            <person name="Blanchette R.A."/>
            <person name="Grigoriev I.V."/>
            <person name="Minto R.E."/>
            <person name="Hibbett D.S."/>
        </authorList>
    </citation>
    <scope>NUCLEOTIDE SEQUENCE [LARGE SCALE GENOMIC DNA]</scope>
    <source>
        <strain evidence="5 6">FP15055 ss-10</strain>
    </source>
</reference>
<feature type="region of interest" description="Disordered" evidence="3">
    <location>
        <begin position="171"/>
        <end position="201"/>
    </location>
</feature>
<evidence type="ECO:0000259" key="4">
    <source>
        <dbReference type="PROSITE" id="PS50137"/>
    </source>
</evidence>
<dbReference type="PROSITE" id="PS50137">
    <property type="entry name" value="DS_RBD"/>
    <property type="match status" value="1"/>
</dbReference>
<dbReference type="CDD" id="cd10845">
    <property type="entry name" value="DSRM_RNAse_III_family"/>
    <property type="match status" value="1"/>
</dbReference>
<evidence type="ECO:0000313" key="6">
    <source>
        <dbReference type="Proteomes" id="UP000054007"/>
    </source>
</evidence>
<keyword evidence="1 2" id="KW-0694">RNA-binding</keyword>
<dbReference type="SMART" id="SM00358">
    <property type="entry name" value="DSRM"/>
    <property type="match status" value="1"/>
</dbReference>
<name>A0A0D7BT86_9AGAR</name>
<dbReference type="AlphaFoldDB" id="A0A0D7BT86"/>
<dbReference type="SUPFAM" id="SSF54768">
    <property type="entry name" value="dsRNA-binding domain-like"/>
    <property type="match status" value="1"/>
</dbReference>
<dbReference type="STRING" id="1314674.A0A0D7BT86"/>
<dbReference type="OrthoDB" id="3353871at2759"/>
<evidence type="ECO:0000256" key="3">
    <source>
        <dbReference type="SAM" id="MobiDB-lite"/>
    </source>
</evidence>
<dbReference type="SUPFAM" id="SSF69065">
    <property type="entry name" value="RNase III domain-like"/>
    <property type="match status" value="1"/>
</dbReference>
<organism evidence="5 6">
    <name type="scientific">Cylindrobasidium torrendii FP15055 ss-10</name>
    <dbReference type="NCBI Taxonomy" id="1314674"/>
    <lineage>
        <taxon>Eukaryota</taxon>
        <taxon>Fungi</taxon>
        <taxon>Dikarya</taxon>
        <taxon>Basidiomycota</taxon>
        <taxon>Agaricomycotina</taxon>
        <taxon>Agaricomycetes</taxon>
        <taxon>Agaricomycetidae</taxon>
        <taxon>Agaricales</taxon>
        <taxon>Marasmiineae</taxon>
        <taxon>Physalacriaceae</taxon>
        <taxon>Cylindrobasidium</taxon>
    </lineage>
</organism>
<evidence type="ECO:0000256" key="2">
    <source>
        <dbReference type="PROSITE-ProRule" id="PRU00266"/>
    </source>
</evidence>
<dbReference type="InterPro" id="IPR036389">
    <property type="entry name" value="RNase_III_sf"/>
</dbReference>
<feature type="domain" description="DRBM" evidence="4">
    <location>
        <begin position="205"/>
        <end position="272"/>
    </location>
</feature>
<dbReference type="Pfam" id="PF00035">
    <property type="entry name" value="dsrm"/>
    <property type="match status" value="1"/>
</dbReference>